<keyword evidence="2" id="KW-1133">Transmembrane helix</keyword>
<keyword evidence="2" id="KW-0472">Membrane</keyword>
<dbReference type="RefSeq" id="WP_098037237.1">
    <property type="nucleotide sequence ID" value="NZ_CWGJ01000001.1"/>
</dbReference>
<accession>A0A0H5DNM0</accession>
<dbReference type="OrthoDB" id="22049at2"/>
<keyword evidence="4" id="KW-1185">Reference proteome</keyword>
<dbReference type="EMBL" id="CWGJ01000001">
    <property type="protein sequence ID" value="CRX37378.1"/>
    <property type="molecule type" value="Genomic_DNA"/>
</dbReference>
<feature type="compositionally biased region" description="Basic and acidic residues" evidence="1">
    <location>
        <begin position="51"/>
        <end position="62"/>
    </location>
</feature>
<evidence type="ECO:0000313" key="3">
    <source>
        <dbReference type="EMBL" id="CRX37378.1"/>
    </source>
</evidence>
<protein>
    <submittedName>
        <fullName evidence="3">Conserved putative membrane protein</fullName>
    </submittedName>
</protein>
<evidence type="ECO:0000256" key="2">
    <source>
        <dbReference type="SAM" id="Phobius"/>
    </source>
</evidence>
<evidence type="ECO:0000313" key="4">
    <source>
        <dbReference type="Proteomes" id="UP000220251"/>
    </source>
</evidence>
<dbReference type="Proteomes" id="UP000220251">
    <property type="component" value="Unassembled WGS sequence"/>
</dbReference>
<keyword evidence="2" id="KW-0812">Transmembrane</keyword>
<name>A0A0H5DNM0_9BACT</name>
<sequence>MNTKTAKTKLCWSCEGRVATDVENCPFCGVYLSPQPLQPGKGDPIVPPYTAERDKHPKDKKAPTPPYQPKEKDPPVQTQPEDKKIPLKSISTKEVLTPLLSLLSGAVFLLFGLLLLLFSDQSGYFTLKWSSEFWPGYIILSAALLFYGWRTLNQLPED</sequence>
<feature type="region of interest" description="Disordered" evidence="1">
    <location>
        <begin position="33"/>
        <end position="85"/>
    </location>
</feature>
<gene>
    <name evidence="3" type="ORF">ELAC_0014</name>
</gene>
<feature type="compositionally biased region" description="Basic and acidic residues" evidence="1">
    <location>
        <begin position="69"/>
        <end position="85"/>
    </location>
</feature>
<dbReference type="AlphaFoldDB" id="A0A0H5DNM0"/>
<organism evidence="3 4">
    <name type="scientific">Estrella lausannensis</name>
    <dbReference type="NCBI Taxonomy" id="483423"/>
    <lineage>
        <taxon>Bacteria</taxon>
        <taxon>Pseudomonadati</taxon>
        <taxon>Chlamydiota</taxon>
        <taxon>Chlamydiia</taxon>
        <taxon>Parachlamydiales</taxon>
        <taxon>Candidatus Criblamydiaceae</taxon>
        <taxon>Estrella</taxon>
    </lineage>
</organism>
<proteinExistence type="predicted"/>
<reference evidence="4" key="1">
    <citation type="submission" date="2015-06" db="EMBL/GenBank/DDBJ databases">
        <authorList>
            <person name="Bertelli C."/>
        </authorList>
    </citation>
    <scope>NUCLEOTIDE SEQUENCE [LARGE SCALE GENOMIC DNA]</scope>
    <source>
        <strain evidence="4">CRIB-30</strain>
    </source>
</reference>
<feature type="transmembrane region" description="Helical" evidence="2">
    <location>
        <begin position="133"/>
        <end position="152"/>
    </location>
</feature>
<feature type="transmembrane region" description="Helical" evidence="2">
    <location>
        <begin position="95"/>
        <end position="118"/>
    </location>
</feature>
<evidence type="ECO:0000256" key="1">
    <source>
        <dbReference type="SAM" id="MobiDB-lite"/>
    </source>
</evidence>